<keyword evidence="2" id="KW-1185">Reference proteome</keyword>
<proteinExistence type="predicted"/>
<accession>A0ACB9FJS2</accession>
<gene>
    <name evidence="1" type="ORF">L6452_02499</name>
</gene>
<comment type="caution">
    <text evidence="1">The sequence shown here is derived from an EMBL/GenBank/DDBJ whole genome shotgun (WGS) entry which is preliminary data.</text>
</comment>
<reference evidence="2" key="1">
    <citation type="journal article" date="2022" name="Mol. Ecol. Resour.">
        <title>The genomes of chicory, endive, great burdock and yacon provide insights into Asteraceae palaeo-polyploidization history and plant inulin production.</title>
        <authorList>
            <person name="Fan W."/>
            <person name="Wang S."/>
            <person name="Wang H."/>
            <person name="Wang A."/>
            <person name="Jiang F."/>
            <person name="Liu H."/>
            <person name="Zhao H."/>
            <person name="Xu D."/>
            <person name="Zhang Y."/>
        </authorList>
    </citation>
    <scope>NUCLEOTIDE SEQUENCE [LARGE SCALE GENOMIC DNA]</scope>
    <source>
        <strain evidence="2">cv. Niubang</strain>
    </source>
</reference>
<dbReference type="Proteomes" id="UP001055879">
    <property type="component" value="Linkage Group LG01"/>
</dbReference>
<name>A0ACB9FJS2_ARCLA</name>
<evidence type="ECO:0000313" key="1">
    <source>
        <dbReference type="EMBL" id="KAI3771337.1"/>
    </source>
</evidence>
<dbReference type="EMBL" id="CM042047">
    <property type="protein sequence ID" value="KAI3771337.1"/>
    <property type="molecule type" value="Genomic_DNA"/>
</dbReference>
<protein>
    <submittedName>
        <fullName evidence="1">Uncharacterized protein</fullName>
    </submittedName>
</protein>
<reference evidence="1 2" key="2">
    <citation type="journal article" date="2022" name="Mol. Ecol. Resour.">
        <title>The genomes of chicory, endive, great burdock and yacon provide insights into Asteraceae paleo-polyploidization history and plant inulin production.</title>
        <authorList>
            <person name="Fan W."/>
            <person name="Wang S."/>
            <person name="Wang H."/>
            <person name="Wang A."/>
            <person name="Jiang F."/>
            <person name="Liu H."/>
            <person name="Zhao H."/>
            <person name="Xu D."/>
            <person name="Zhang Y."/>
        </authorList>
    </citation>
    <scope>NUCLEOTIDE SEQUENCE [LARGE SCALE GENOMIC DNA]</scope>
    <source>
        <strain evidence="2">cv. Niubang</strain>
    </source>
</reference>
<organism evidence="1 2">
    <name type="scientific">Arctium lappa</name>
    <name type="common">Greater burdock</name>
    <name type="synonym">Lappa major</name>
    <dbReference type="NCBI Taxonomy" id="4217"/>
    <lineage>
        <taxon>Eukaryota</taxon>
        <taxon>Viridiplantae</taxon>
        <taxon>Streptophyta</taxon>
        <taxon>Embryophyta</taxon>
        <taxon>Tracheophyta</taxon>
        <taxon>Spermatophyta</taxon>
        <taxon>Magnoliopsida</taxon>
        <taxon>eudicotyledons</taxon>
        <taxon>Gunneridae</taxon>
        <taxon>Pentapetalae</taxon>
        <taxon>asterids</taxon>
        <taxon>campanulids</taxon>
        <taxon>Asterales</taxon>
        <taxon>Asteraceae</taxon>
        <taxon>Carduoideae</taxon>
        <taxon>Cardueae</taxon>
        <taxon>Arctiinae</taxon>
        <taxon>Arctium</taxon>
    </lineage>
</organism>
<evidence type="ECO:0000313" key="2">
    <source>
        <dbReference type="Proteomes" id="UP001055879"/>
    </source>
</evidence>
<sequence>MDIALMMNNISLCKNFIQEKTIQAILENIVSITIHWCGLPHIPPLQKDMLGIKDGNATQQVQSRAPTLAYDPRRHSDAGPSRSRRDPMIKMNADLYLAWKDDWREKLKRTRSLQDRNDRLAAENKKLKESIKEANKSIFNRFSRIVDRVINWAKEKPSTSETLRIDHHRSSSGSRHRRH</sequence>